<dbReference type="AlphaFoldDB" id="A0A8B7SNK0"/>
<gene>
    <name evidence="2" type="primary">LOC109391295</name>
</gene>
<accession>A0A8B7SNK0</accession>
<dbReference type="InterPro" id="IPR012337">
    <property type="entry name" value="RNaseH-like_sf"/>
</dbReference>
<evidence type="ECO:0000313" key="2">
    <source>
        <dbReference type="RefSeq" id="XP_019514269.1"/>
    </source>
</evidence>
<keyword evidence="1" id="KW-1185">Reference proteome</keyword>
<dbReference type="PANTHER" id="PTHR45913:SF10">
    <property type="entry name" value="DUF4371 DOMAIN-CONTAINING PROTEIN"/>
    <property type="match status" value="1"/>
</dbReference>
<name>A0A8B7SNK0_HIPAR</name>
<dbReference type="KEGG" id="hai:109391295"/>
<sequence>MATKKKLRKTIDEHREFKTEWTESFAFISNSDGFPTCLICQEKLAHNKKSNLERHFMTKHATFARQYPVGDTRKRAVEELQKNVEKSSSVYKYWKQSANNVNIASFVVSQEIAKRGKPFTDGEYIKCYFVNASEELFRDFKNKAEILNKIKNIPLSAKTVADRTVKMSSNVTNQQVEDIKLASALSIAVESCDIKDIAQVSLYVRYISSEGPREELLGLLPLKGQMHGEDIANAVLECMEKNHIPLNKIVSIATDGAKSMTGVRKGFVSILKEKINHEVITFHCILHQEALCAQTFPEEIGKIMELVIKITNTIIARGINHRQFKELLSEMESEYSDLLQYNRVRWLSRGDMLKRFSSCINEIKLFLDNKGVQYPELTEDQWLQKLYFMVDVTSQLNQLNSKLQGKGNTAFSMLEEVISFEKKLILFTEDLESGTLVHFPNLSQYRRENNALINKDYFKTAVLNMRESFLQRFQEFRNNKATLAFITNPLNANVKELNFSPFDIDMANFEIQLVDLTSKDLWSSKFVRLGTEIEELEREKCSLISQHKQTAIKDLQKADSMIFNTWNSLPDSYYELKKFAFGVLSIFGSTYLCEQSFSHINSIKCKLRSQITDANLESCLKLKTTSYKPEIQKLSQEMHAHCSH</sequence>
<reference evidence="2" key="1">
    <citation type="submission" date="2025-08" db="UniProtKB">
        <authorList>
            <consortium name="RefSeq"/>
        </authorList>
    </citation>
    <scope>IDENTIFICATION</scope>
    <source>
        <tissue evidence="2">Muscle</tissue>
    </source>
</reference>
<dbReference type="OrthoDB" id="8934564at2759"/>
<dbReference type="Proteomes" id="UP000694851">
    <property type="component" value="Unplaced"/>
</dbReference>
<dbReference type="SUPFAM" id="SSF53098">
    <property type="entry name" value="Ribonuclease H-like"/>
    <property type="match status" value="1"/>
</dbReference>
<protein>
    <submittedName>
        <fullName evidence="2">General transcription factor II-I repeat domain-containing protein 2-like</fullName>
    </submittedName>
</protein>
<dbReference type="PANTHER" id="PTHR45913">
    <property type="entry name" value="EPM2A-INTERACTING PROTEIN 1"/>
    <property type="match status" value="1"/>
</dbReference>
<dbReference type="RefSeq" id="XP_019514269.1">
    <property type="nucleotide sequence ID" value="XM_019658724.1"/>
</dbReference>
<proteinExistence type="predicted"/>
<evidence type="ECO:0000313" key="1">
    <source>
        <dbReference type="Proteomes" id="UP000694851"/>
    </source>
</evidence>
<dbReference type="GeneID" id="109391295"/>
<organism evidence="1 2">
    <name type="scientific">Hipposideros armiger</name>
    <name type="common">Great Himalayan leaf-nosed bat</name>
    <dbReference type="NCBI Taxonomy" id="186990"/>
    <lineage>
        <taxon>Eukaryota</taxon>
        <taxon>Metazoa</taxon>
        <taxon>Chordata</taxon>
        <taxon>Craniata</taxon>
        <taxon>Vertebrata</taxon>
        <taxon>Euteleostomi</taxon>
        <taxon>Mammalia</taxon>
        <taxon>Eutheria</taxon>
        <taxon>Laurasiatheria</taxon>
        <taxon>Chiroptera</taxon>
        <taxon>Yinpterochiroptera</taxon>
        <taxon>Rhinolophoidea</taxon>
        <taxon>Hipposideridae</taxon>
        <taxon>Hipposideros</taxon>
    </lineage>
</organism>